<evidence type="ECO:0000313" key="2">
    <source>
        <dbReference type="EMBL" id="QDP97970.1"/>
    </source>
</evidence>
<accession>A0A516Q3G6</accession>
<gene>
    <name evidence="2" type="ORF">FOE78_20540</name>
</gene>
<dbReference type="RefSeq" id="WP_143987924.1">
    <property type="nucleotide sequence ID" value="NZ_CP041692.1"/>
</dbReference>
<sequence>MNSDFYTHMLARQRSIELYERAAQDRLAKEARRAAKEQRARQRSIEDLRAAYEGRRPRHGVLGAIREFFAGTQTETAPQPGPVDRFLHPEQAPESEPTKPTADTH</sequence>
<dbReference type="Proteomes" id="UP000319263">
    <property type="component" value="Chromosome"/>
</dbReference>
<proteinExistence type="predicted"/>
<evidence type="ECO:0000256" key="1">
    <source>
        <dbReference type="SAM" id="MobiDB-lite"/>
    </source>
</evidence>
<dbReference type="AlphaFoldDB" id="A0A516Q3G6"/>
<keyword evidence="3" id="KW-1185">Reference proteome</keyword>
<name>A0A516Q3G6_9ACTN</name>
<dbReference type="KEGG" id="mik:FOE78_20540"/>
<feature type="region of interest" description="Disordered" evidence="1">
    <location>
        <begin position="69"/>
        <end position="105"/>
    </location>
</feature>
<protein>
    <submittedName>
        <fullName evidence="2">Uncharacterized protein</fullName>
    </submittedName>
</protein>
<reference evidence="2 3" key="1">
    <citation type="submission" date="2019-07" db="EMBL/GenBank/DDBJ databases">
        <title>Microlunatus dokdonensis sp. nov. isolated from the rhizospheric soil of the wild plant Elymus tsukushiensis.</title>
        <authorList>
            <person name="Ghim S.-Y."/>
            <person name="Hwang Y.-J."/>
            <person name="Son J.-S."/>
            <person name="Shin J.-H."/>
        </authorList>
    </citation>
    <scope>NUCLEOTIDE SEQUENCE [LARGE SCALE GENOMIC DNA]</scope>
    <source>
        <strain evidence="2 3">KUDC0627</strain>
    </source>
</reference>
<dbReference type="EMBL" id="CP041692">
    <property type="protein sequence ID" value="QDP97970.1"/>
    <property type="molecule type" value="Genomic_DNA"/>
</dbReference>
<organism evidence="2 3">
    <name type="scientific">Microlunatus elymi</name>
    <dbReference type="NCBI Taxonomy" id="2596828"/>
    <lineage>
        <taxon>Bacteria</taxon>
        <taxon>Bacillati</taxon>
        <taxon>Actinomycetota</taxon>
        <taxon>Actinomycetes</taxon>
        <taxon>Propionibacteriales</taxon>
        <taxon>Propionibacteriaceae</taxon>
        <taxon>Microlunatus</taxon>
    </lineage>
</organism>
<evidence type="ECO:0000313" key="3">
    <source>
        <dbReference type="Proteomes" id="UP000319263"/>
    </source>
</evidence>